<keyword evidence="3" id="KW-1185">Reference proteome</keyword>
<dbReference type="InterPro" id="IPR036514">
    <property type="entry name" value="SGNH_hydro_sf"/>
</dbReference>
<name>A0ABX0UJP7_9BACT</name>
<dbReference type="SUPFAM" id="SSF52266">
    <property type="entry name" value="SGNH hydrolase"/>
    <property type="match status" value="1"/>
</dbReference>
<feature type="domain" description="Secretion system C-terminal sorting" evidence="1">
    <location>
        <begin position="503"/>
        <end position="571"/>
    </location>
</feature>
<accession>A0ABX0UJP7</accession>
<evidence type="ECO:0000313" key="2">
    <source>
        <dbReference type="EMBL" id="NIJ53236.1"/>
    </source>
</evidence>
<gene>
    <name evidence="2" type="ORF">FHS68_002406</name>
</gene>
<comment type="caution">
    <text evidence="2">The sequence shown here is derived from an EMBL/GenBank/DDBJ whole genome shotgun (WGS) entry which is preliminary data.</text>
</comment>
<protein>
    <recommendedName>
        <fullName evidence="1">Secretion system C-terminal sorting domain-containing protein</fullName>
    </recommendedName>
</protein>
<organism evidence="2 3">
    <name type="scientific">Dyadobacter arcticus</name>
    <dbReference type="NCBI Taxonomy" id="1078754"/>
    <lineage>
        <taxon>Bacteria</taxon>
        <taxon>Pseudomonadati</taxon>
        <taxon>Bacteroidota</taxon>
        <taxon>Cytophagia</taxon>
        <taxon>Cytophagales</taxon>
        <taxon>Spirosomataceae</taxon>
        <taxon>Dyadobacter</taxon>
    </lineage>
</organism>
<dbReference type="NCBIfam" id="TIGR04183">
    <property type="entry name" value="Por_Secre_tail"/>
    <property type="match status" value="1"/>
</dbReference>
<reference evidence="2 3" key="1">
    <citation type="submission" date="2020-03" db="EMBL/GenBank/DDBJ databases">
        <title>Genomic Encyclopedia of Type Strains, Phase IV (KMG-IV): sequencing the most valuable type-strain genomes for metagenomic binning, comparative biology and taxonomic classification.</title>
        <authorList>
            <person name="Goeker M."/>
        </authorList>
    </citation>
    <scope>NUCLEOTIDE SEQUENCE [LARGE SCALE GENOMIC DNA]</scope>
    <source>
        <strain evidence="2 3">DSM 102865</strain>
    </source>
</reference>
<proteinExistence type="predicted"/>
<sequence>MSLKFFTILLFCHTSIKLFGQIEIKFPPVRMVYQRNTSGNATVFITGTYVASIDHVQARLKTRVGEPGSQVSWTPIAGNVDGHVFGGSLTASGGRYDLEVRGMKNGQQVGNSVTVEKVGVGEVFLIVGHSNADAANSAMVGANNDMVNSINIRSDWPLHETYLTTGSPNDLQPLQPSQLCQTCGIGPMAGYPWLWSRLGDLLTSQSGLNVPVLFYSAAFGGSNMEQTYQAAYDIPFAHGFINYSIRMPYVNIRNTLSKYAPQTGLRAILSMHGVNDQNTDGEGFKFRSLKVIEKTREESQYQQLPWMVATSCYNHNGVNQSITAGQESLIATVPYVFRGANLNSIGDDGRYDQLHFNEFGQSEAARLWKEAIMDPVVNVLQNAQPLMAKAPSLPGPPLPVTLVNFNGKNTEDGHNQLRWTTSDESNNDYFEIQKSSDAVVFKPIGTVIGWGNSKENHSYSFSDESISKNLTYYRLNQVDFDGTATLSRIIAIRNQNENADDFVFPNPTIHSIEVATDNGAVVEDMTLFDLAGHAILQKSKSSQMDISTLNRGDYMIEIKLSSGEAIRKKIVKM</sequence>
<evidence type="ECO:0000259" key="1">
    <source>
        <dbReference type="Pfam" id="PF18962"/>
    </source>
</evidence>
<dbReference type="Gene3D" id="3.40.50.1110">
    <property type="entry name" value="SGNH hydrolase"/>
    <property type="match status" value="1"/>
</dbReference>
<dbReference type="EMBL" id="JAASQJ010000002">
    <property type="protein sequence ID" value="NIJ53236.1"/>
    <property type="molecule type" value="Genomic_DNA"/>
</dbReference>
<dbReference type="Pfam" id="PF18962">
    <property type="entry name" value="Por_Secre_tail"/>
    <property type="match status" value="1"/>
</dbReference>
<evidence type="ECO:0000313" key="3">
    <source>
        <dbReference type="Proteomes" id="UP001179181"/>
    </source>
</evidence>
<dbReference type="RefSeq" id="WP_167270180.1">
    <property type="nucleotide sequence ID" value="NZ_JAASQJ010000002.1"/>
</dbReference>
<dbReference type="Proteomes" id="UP001179181">
    <property type="component" value="Unassembled WGS sequence"/>
</dbReference>
<dbReference type="InterPro" id="IPR026444">
    <property type="entry name" value="Secre_tail"/>
</dbReference>